<dbReference type="Proteomes" id="UP001283361">
    <property type="component" value="Unassembled WGS sequence"/>
</dbReference>
<proteinExistence type="predicted"/>
<accession>A0AAE1AA16</accession>
<dbReference type="AlphaFoldDB" id="A0AAE1AA16"/>
<evidence type="ECO:0000256" key="1">
    <source>
        <dbReference type="SAM" id="MobiDB-lite"/>
    </source>
</evidence>
<reference evidence="2" key="1">
    <citation type="journal article" date="2023" name="G3 (Bethesda)">
        <title>A reference genome for the long-term kleptoplast-retaining sea slug Elysia crispata morphotype clarki.</title>
        <authorList>
            <person name="Eastman K.E."/>
            <person name="Pendleton A.L."/>
            <person name="Shaikh M.A."/>
            <person name="Suttiyut T."/>
            <person name="Ogas R."/>
            <person name="Tomko P."/>
            <person name="Gavelis G."/>
            <person name="Widhalm J.R."/>
            <person name="Wisecaver J.H."/>
        </authorList>
    </citation>
    <scope>NUCLEOTIDE SEQUENCE</scope>
    <source>
        <strain evidence="2">ECLA1</strain>
    </source>
</reference>
<gene>
    <name evidence="2" type="ORF">RRG08_063404</name>
</gene>
<dbReference type="EMBL" id="JAWDGP010002355">
    <property type="protein sequence ID" value="KAK3783742.1"/>
    <property type="molecule type" value="Genomic_DNA"/>
</dbReference>
<feature type="region of interest" description="Disordered" evidence="1">
    <location>
        <begin position="196"/>
        <end position="221"/>
    </location>
</feature>
<organism evidence="2 3">
    <name type="scientific">Elysia crispata</name>
    <name type="common">lettuce slug</name>
    <dbReference type="NCBI Taxonomy" id="231223"/>
    <lineage>
        <taxon>Eukaryota</taxon>
        <taxon>Metazoa</taxon>
        <taxon>Spiralia</taxon>
        <taxon>Lophotrochozoa</taxon>
        <taxon>Mollusca</taxon>
        <taxon>Gastropoda</taxon>
        <taxon>Heterobranchia</taxon>
        <taxon>Euthyneura</taxon>
        <taxon>Panpulmonata</taxon>
        <taxon>Sacoglossa</taxon>
        <taxon>Placobranchoidea</taxon>
        <taxon>Plakobranchidae</taxon>
        <taxon>Elysia</taxon>
    </lineage>
</organism>
<name>A0AAE1AA16_9GAST</name>
<evidence type="ECO:0000313" key="3">
    <source>
        <dbReference type="Proteomes" id="UP001283361"/>
    </source>
</evidence>
<protein>
    <submittedName>
        <fullName evidence="2">Uncharacterized protein</fullName>
    </submittedName>
</protein>
<evidence type="ECO:0000313" key="2">
    <source>
        <dbReference type="EMBL" id="KAK3783742.1"/>
    </source>
</evidence>
<feature type="compositionally biased region" description="Polar residues" evidence="1">
    <location>
        <begin position="196"/>
        <end position="205"/>
    </location>
</feature>
<sequence>MRSAYPIGSASPSSFNLDERVYLLHYSVLTTSGTRGRYSRQGRQTMASAAVPRSDWTVLPAPARMLPARWPDLNTVHVCSWVSALHKMVDHLDQRAEVTKDQIGSRRVNLPFVWRVVSSEACQQAHLERERDGFTGRGLIGGVTAPVMTIRSANQRHRPSRVVETVPSDKSTAIPSLRATECPSQLMVPDLGSPVQLRNRSQSSAPHLEQTAPGVWRGRPPRDFGFQNFTRISRRPSLMYAA</sequence>
<keyword evidence="3" id="KW-1185">Reference proteome</keyword>
<comment type="caution">
    <text evidence="2">The sequence shown here is derived from an EMBL/GenBank/DDBJ whole genome shotgun (WGS) entry which is preliminary data.</text>
</comment>